<organism evidence="8">
    <name type="scientific">Cladocopium goreaui</name>
    <dbReference type="NCBI Taxonomy" id="2562237"/>
    <lineage>
        <taxon>Eukaryota</taxon>
        <taxon>Sar</taxon>
        <taxon>Alveolata</taxon>
        <taxon>Dinophyceae</taxon>
        <taxon>Suessiales</taxon>
        <taxon>Symbiodiniaceae</taxon>
        <taxon>Cladocopium</taxon>
    </lineage>
</organism>
<dbReference type="GO" id="GO:0016020">
    <property type="term" value="C:membrane"/>
    <property type="evidence" value="ECO:0007669"/>
    <property type="project" value="UniProtKB-SubCell"/>
</dbReference>
<evidence type="ECO:0000256" key="4">
    <source>
        <dbReference type="ARBA" id="ARBA00023136"/>
    </source>
</evidence>
<feature type="region of interest" description="Disordered" evidence="5">
    <location>
        <begin position="316"/>
        <end position="342"/>
    </location>
</feature>
<evidence type="ECO:0000313" key="8">
    <source>
        <dbReference type="EMBL" id="CAI4007713.1"/>
    </source>
</evidence>
<dbReference type="GO" id="GO:0004843">
    <property type="term" value="F:cysteine-type deubiquitinase activity"/>
    <property type="evidence" value="ECO:0007669"/>
    <property type="project" value="InterPro"/>
</dbReference>
<proteinExistence type="predicted"/>
<reference evidence="9 10" key="2">
    <citation type="submission" date="2024-05" db="EMBL/GenBank/DDBJ databases">
        <authorList>
            <person name="Chen Y."/>
            <person name="Shah S."/>
            <person name="Dougan E. K."/>
            <person name="Thang M."/>
            <person name="Chan C."/>
        </authorList>
    </citation>
    <scope>NUCLEOTIDE SEQUENCE [LARGE SCALE GENOMIC DNA]</scope>
</reference>
<dbReference type="EMBL" id="CAMXCT010004112">
    <property type="protein sequence ID" value="CAI4007713.1"/>
    <property type="molecule type" value="Genomic_DNA"/>
</dbReference>
<evidence type="ECO:0000256" key="1">
    <source>
        <dbReference type="ARBA" id="ARBA00004141"/>
    </source>
</evidence>
<dbReference type="AlphaFoldDB" id="A0A9P1DFK1"/>
<dbReference type="InterPro" id="IPR001594">
    <property type="entry name" value="Palmitoyltrfase_DHHC"/>
</dbReference>
<evidence type="ECO:0000256" key="2">
    <source>
        <dbReference type="ARBA" id="ARBA00022692"/>
    </source>
</evidence>
<protein>
    <submittedName>
        <fullName evidence="9">Ubiquitin carboxyl-terminal hydrolase 2 (41 kD a ubiquitin-specific protease) (Deubiquitinating enzyme 2) (Ubiquitin thioesterase 2) (Ubiquitin-specific-processing protease 2)</fullName>
    </submittedName>
</protein>
<dbReference type="GO" id="GO:0016579">
    <property type="term" value="P:protein deubiquitination"/>
    <property type="evidence" value="ECO:0007669"/>
    <property type="project" value="InterPro"/>
</dbReference>
<dbReference type="GO" id="GO:0016409">
    <property type="term" value="F:palmitoyltransferase activity"/>
    <property type="evidence" value="ECO:0007669"/>
    <property type="project" value="InterPro"/>
</dbReference>
<feature type="compositionally biased region" description="Low complexity" evidence="5">
    <location>
        <begin position="563"/>
        <end position="582"/>
    </location>
</feature>
<feature type="domain" description="USP" evidence="7">
    <location>
        <begin position="344"/>
        <end position="788"/>
    </location>
</feature>
<keyword evidence="3 6" id="KW-1133">Transmembrane helix</keyword>
<accession>A0A9P1DFK1</accession>
<evidence type="ECO:0000256" key="5">
    <source>
        <dbReference type="SAM" id="MobiDB-lite"/>
    </source>
</evidence>
<evidence type="ECO:0000256" key="3">
    <source>
        <dbReference type="ARBA" id="ARBA00022989"/>
    </source>
</evidence>
<dbReference type="InterPro" id="IPR038765">
    <property type="entry name" value="Papain-like_cys_pep_sf"/>
</dbReference>
<dbReference type="PANTHER" id="PTHR21646">
    <property type="entry name" value="UBIQUITIN CARBOXYL-TERMINAL HYDROLASE"/>
    <property type="match status" value="1"/>
</dbReference>
<keyword evidence="10" id="KW-1185">Reference proteome</keyword>
<feature type="transmembrane region" description="Helical" evidence="6">
    <location>
        <begin position="743"/>
        <end position="762"/>
    </location>
</feature>
<dbReference type="OrthoDB" id="292964at2759"/>
<feature type="transmembrane region" description="Helical" evidence="6">
    <location>
        <begin position="870"/>
        <end position="891"/>
    </location>
</feature>
<sequence length="901" mass="97758">MNCLSHLVEDIKRLKALSGCLERFDWKEFFKTRAIDYKGDEVKTARRFRWENIAPALPAEIGRVPLDKVCTLGAQHYVTHFDAFVGYELAGELPRPPKVMVDDDHWPAVCNGLVKAGVCVFYPEEELFHWKGRNLALWGGSRGAGVVDEANCPHQEIRKDRPLSLGGEHWRIYLDNYDLLEKVEATGVVGIEGSTAPAVLCLRQEYERWEMPRNFKKAVARSPQAEVQGAQVDGERGLAFPRESKLLKYIAVASLLCQPPDTLTLLLRNAPSSALPTVQLPCFGEAAEEPLWRHAAPGSVLLVELHSTAAVVGTTGSAAPSRSAVPGEVESVPKKSRKERPGVLGLRNMGNTCYLNSGVQCLSQTPLLQQAVLQQKDGGPNCRALAETFQLLEDAEDAPAPARLKASVAAGNRMFAGNGQQDAQEFLQTLLEAIHTELSGEDGPSLVRDIFEGELRSELCCSCGSQDFVEDPFWSLPLSVPSSEATLGRVLESFCAEEALEVCSYRTFVLLAGALWLELRQVRQRRNGFDVGDGLTAAAAATGTQGVANPFEAFPLGCPGHIQPAGPAGSAGPAQVAGASSSRPKDGTGMTLATCQVVPKGAAIRGAHLHILASAPPPATVPPADAAALADCDAGNGDNGNVQRGFRRFKTTPDVSAPAPKKSPTVTRRSPGAPRQQSIQILEPEEVLEALNVPELRGRINSFSPPYSSHSQSAAGLIAAFALGGYLAFRLPPTPSQMDFDALRLWMLSAAAWVPLLGWVLWSDPRAPPPRKRSISGSVPNPIARCKHGCIFEVAPKTRHCRKCDKCVAGFDHHCLWLNTCVGRRNYHRWLLFLLLLCCWTMLTCWIAFSSLLRCRHLRSRRFAVGHRPAVLLLGLLAALATAWLVMLFLGSRGWGGHGVM</sequence>
<keyword evidence="9" id="KW-0645">Protease</keyword>
<dbReference type="InterPro" id="IPR018200">
    <property type="entry name" value="USP_CS"/>
</dbReference>
<comment type="caution">
    <text evidence="8">The sequence shown here is derived from an EMBL/GenBank/DDBJ whole genome shotgun (WGS) entry which is preliminary data.</text>
</comment>
<evidence type="ECO:0000313" key="9">
    <source>
        <dbReference type="EMBL" id="CAL4795025.1"/>
    </source>
</evidence>
<dbReference type="PROSITE" id="PS50235">
    <property type="entry name" value="USP_3"/>
    <property type="match status" value="1"/>
</dbReference>
<comment type="subcellular location">
    <subcellularLocation>
        <location evidence="1">Membrane</location>
        <topology evidence="1">Multi-pass membrane protein</topology>
    </subcellularLocation>
</comment>
<dbReference type="InterPro" id="IPR050185">
    <property type="entry name" value="Ub_carboxyl-term_hydrolase"/>
</dbReference>
<dbReference type="GO" id="GO:0006508">
    <property type="term" value="P:proteolysis"/>
    <property type="evidence" value="ECO:0007669"/>
    <property type="project" value="UniProtKB-KW"/>
</dbReference>
<evidence type="ECO:0000313" key="10">
    <source>
        <dbReference type="Proteomes" id="UP001152797"/>
    </source>
</evidence>
<dbReference type="PROSITE" id="PS50216">
    <property type="entry name" value="DHHC"/>
    <property type="match status" value="1"/>
</dbReference>
<feature type="transmembrane region" description="Helical" evidence="6">
    <location>
        <begin position="830"/>
        <end position="849"/>
    </location>
</feature>
<dbReference type="InterPro" id="IPR028889">
    <property type="entry name" value="USP"/>
</dbReference>
<dbReference type="EMBL" id="CAMXCT020004112">
    <property type="protein sequence ID" value="CAL1161088.1"/>
    <property type="molecule type" value="Genomic_DNA"/>
</dbReference>
<dbReference type="SUPFAM" id="SSF54001">
    <property type="entry name" value="Cysteine proteinases"/>
    <property type="match status" value="1"/>
</dbReference>
<feature type="transmembrane region" description="Helical" evidence="6">
    <location>
        <begin position="713"/>
        <end position="731"/>
    </location>
</feature>
<keyword evidence="2 6" id="KW-0812">Transmembrane</keyword>
<evidence type="ECO:0000259" key="7">
    <source>
        <dbReference type="PROSITE" id="PS50235"/>
    </source>
</evidence>
<keyword evidence="4 6" id="KW-0472">Membrane</keyword>
<dbReference type="PANTHER" id="PTHR21646:SF23">
    <property type="entry name" value="UBIQUITIN CARBOXYL-TERMINAL HYDROLASE USP2"/>
    <property type="match status" value="1"/>
</dbReference>
<evidence type="ECO:0000256" key="6">
    <source>
        <dbReference type="SAM" id="Phobius"/>
    </source>
</evidence>
<name>A0A9P1DFK1_9DINO</name>
<keyword evidence="9" id="KW-0378">Hydrolase</keyword>
<feature type="region of interest" description="Disordered" evidence="5">
    <location>
        <begin position="651"/>
        <end position="676"/>
    </location>
</feature>
<dbReference type="Pfam" id="PF01529">
    <property type="entry name" value="DHHC"/>
    <property type="match status" value="1"/>
</dbReference>
<dbReference type="PROSITE" id="PS00972">
    <property type="entry name" value="USP_1"/>
    <property type="match status" value="1"/>
</dbReference>
<dbReference type="Proteomes" id="UP001152797">
    <property type="component" value="Unassembled WGS sequence"/>
</dbReference>
<gene>
    <name evidence="8" type="ORF">C1SCF055_LOCUS33242</name>
</gene>
<reference evidence="8" key="1">
    <citation type="submission" date="2022-10" db="EMBL/GenBank/DDBJ databases">
        <authorList>
            <person name="Chen Y."/>
            <person name="Dougan E. K."/>
            <person name="Chan C."/>
            <person name="Rhodes N."/>
            <person name="Thang M."/>
        </authorList>
    </citation>
    <scope>NUCLEOTIDE SEQUENCE</scope>
</reference>
<dbReference type="Pfam" id="PF00443">
    <property type="entry name" value="UCH"/>
    <property type="match status" value="1"/>
</dbReference>
<dbReference type="Gene3D" id="3.90.70.10">
    <property type="entry name" value="Cysteine proteinases"/>
    <property type="match status" value="1"/>
</dbReference>
<feature type="region of interest" description="Disordered" evidence="5">
    <location>
        <begin position="562"/>
        <end position="588"/>
    </location>
</feature>
<dbReference type="InterPro" id="IPR001394">
    <property type="entry name" value="Peptidase_C19_UCH"/>
</dbReference>
<dbReference type="EMBL" id="CAMXCT030004112">
    <property type="protein sequence ID" value="CAL4795025.1"/>
    <property type="molecule type" value="Genomic_DNA"/>
</dbReference>